<dbReference type="AlphaFoldDB" id="A0A512BI19"/>
<feature type="transmembrane region" description="Helical" evidence="1">
    <location>
        <begin position="72"/>
        <end position="91"/>
    </location>
</feature>
<feature type="transmembrane region" description="Helical" evidence="1">
    <location>
        <begin position="18"/>
        <end position="39"/>
    </location>
</feature>
<reference evidence="2 3" key="1">
    <citation type="submission" date="2019-07" db="EMBL/GenBank/DDBJ databases">
        <title>Whole genome shotgun sequence of Segetibacter aerophilus NBRC 106135.</title>
        <authorList>
            <person name="Hosoyama A."/>
            <person name="Uohara A."/>
            <person name="Ohji S."/>
            <person name="Ichikawa N."/>
        </authorList>
    </citation>
    <scope>NUCLEOTIDE SEQUENCE [LARGE SCALE GENOMIC DNA]</scope>
    <source>
        <strain evidence="2 3">NBRC 106135</strain>
    </source>
</reference>
<organism evidence="2 3">
    <name type="scientific">Segetibacter aerophilus</name>
    <dbReference type="NCBI Taxonomy" id="670293"/>
    <lineage>
        <taxon>Bacteria</taxon>
        <taxon>Pseudomonadati</taxon>
        <taxon>Bacteroidota</taxon>
        <taxon>Chitinophagia</taxon>
        <taxon>Chitinophagales</taxon>
        <taxon>Chitinophagaceae</taxon>
        <taxon>Segetibacter</taxon>
    </lineage>
</organism>
<proteinExistence type="predicted"/>
<sequence>MQESRSYRLAFYGSGSEYFKILIVNTILSILTLGLYYPWAKEKKLKYLYSKNTFDETPFVFSGTGKEMFKGFIKAVGIFVLIYGIVLYLALNGHVAAGLIFFYAAFIAIIPIALHGAYKYRMAKTSWKGIRFGYNGDRKELVGIFVKGILLTIVTLGIYGAWFSMNIRRYILSNISAGNARFVYTGQGNDYFWLNVKGYILTILTLGIYMFWWQKDQFEFLVNNMRLEQEEDVVFFNSKATGAGFAGLMIVNLLILVFTLGLGFAWVVTRSMSFIMNNIEASGYYSLESLQQSQQDYSDATADDMADILDLGIV</sequence>
<name>A0A512BI19_9BACT</name>
<evidence type="ECO:0000313" key="2">
    <source>
        <dbReference type="EMBL" id="GEO11515.1"/>
    </source>
</evidence>
<dbReference type="Proteomes" id="UP000321513">
    <property type="component" value="Unassembled WGS sequence"/>
</dbReference>
<protein>
    <submittedName>
        <fullName evidence="2">Membrane protein</fullName>
    </submittedName>
</protein>
<feature type="transmembrane region" description="Helical" evidence="1">
    <location>
        <begin position="191"/>
        <end position="212"/>
    </location>
</feature>
<keyword evidence="3" id="KW-1185">Reference proteome</keyword>
<dbReference type="InterPro" id="IPR010295">
    <property type="entry name" value="DUF898"/>
</dbReference>
<evidence type="ECO:0000313" key="3">
    <source>
        <dbReference type="Proteomes" id="UP000321513"/>
    </source>
</evidence>
<keyword evidence="1" id="KW-0812">Transmembrane</keyword>
<dbReference type="Pfam" id="PF05987">
    <property type="entry name" value="DUF898"/>
    <property type="match status" value="2"/>
</dbReference>
<comment type="caution">
    <text evidence="2">The sequence shown here is derived from an EMBL/GenBank/DDBJ whole genome shotgun (WGS) entry which is preliminary data.</text>
</comment>
<feature type="transmembrane region" description="Helical" evidence="1">
    <location>
        <begin position="97"/>
        <end position="120"/>
    </location>
</feature>
<gene>
    <name evidence="2" type="ORF">SAE01_40110</name>
</gene>
<keyword evidence="1" id="KW-1133">Transmembrane helix</keyword>
<dbReference type="RefSeq" id="WP_147205623.1">
    <property type="nucleotide sequence ID" value="NZ_BJYT01000024.1"/>
</dbReference>
<feature type="transmembrane region" description="Helical" evidence="1">
    <location>
        <begin position="141"/>
        <end position="161"/>
    </location>
</feature>
<dbReference type="OrthoDB" id="637345at2"/>
<feature type="transmembrane region" description="Helical" evidence="1">
    <location>
        <begin position="245"/>
        <end position="268"/>
    </location>
</feature>
<accession>A0A512BI19</accession>
<dbReference type="EMBL" id="BJYT01000024">
    <property type="protein sequence ID" value="GEO11515.1"/>
    <property type="molecule type" value="Genomic_DNA"/>
</dbReference>
<evidence type="ECO:0000256" key="1">
    <source>
        <dbReference type="SAM" id="Phobius"/>
    </source>
</evidence>
<keyword evidence="1" id="KW-0472">Membrane</keyword>